<reference evidence="2" key="1">
    <citation type="submission" date="2020-07" db="EMBL/GenBank/DDBJ databases">
        <title>novel species isolated from the respiratory tract of Marmot.</title>
        <authorList>
            <person name="Zhang G."/>
        </authorList>
    </citation>
    <scope>NUCLEOTIDE SEQUENCE [LARGE SCALE GENOMIC DNA]</scope>
    <source>
        <strain evidence="2">686</strain>
    </source>
</reference>
<dbReference type="PANTHER" id="PTHR36441">
    <property type="entry name" value="HYPOTHETICAL CYTOSOLIC PROTEIN"/>
    <property type="match status" value="1"/>
</dbReference>
<dbReference type="Gene3D" id="3.30.70.1120">
    <property type="entry name" value="TT1725-like"/>
    <property type="match status" value="1"/>
</dbReference>
<evidence type="ECO:0000313" key="1">
    <source>
        <dbReference type="EMBL" id="QMS99959.1"/>
    </source>
</evidence>
<proteinExistence type="predicted"/>
<gene>
    <name evidence="1" type="ORF">H1R19_13355</name>
</gene>
<organism evidence="1 2">
    <name type="scientific">Gordonia jinghuaiqii</name>
    <dbReference type="NCBI Taxonomy" id="2758710"/>
    <lineage>
        <taxon>Bacteria</taxon>
        <taxon>Bacillati</taxon>
        <taxon>Actinomycetota</taxon>
        <taxon>Actinomycetes</taxon>
        <taxon>Mycobacteriales</taxon>
        <taxon>Gordoniaceae</taxon>
        <taxon>Gordonia</taxon>
    </lineage>
</organism>
<dbReference type="SUPFAM" id="SSF103007">
    <property type="entry name" value="Hypothetical protein TT1725"/>
    <property type="match status" value="1"/>
</dbReference>
<dbReference type="AlphaFoldDB" id="A0A7D7LPB1"/>
<sequence>MWIGFCEFDYLLGDVHSLKQKRSVIRPIITDLRRRYSVSAAEVGHLEVHRRTLIGASVVAADRDHVVEVLDAVERSAANHPDVELLSARCRLVSSGDF</sequence>
<evidence type="ECO:0000313" key="2">
    <source>
        <dbReference type="Proteomes" id="UP000515663"/>
    </source>
</evidence>
<dbReference type="RefSeq" id="WP_188330430.1">
    <property type="nucleotide sequence ID" value="NZ_CP059491.1"/>
</dbReference>
<dbReference type="PANTHER" id="PTHR36441:SF1">
    <property type="entry name" value="DUF503 DOMAIN-CONTAINING PROTEIN"/>
    <property type="match status" value="1"/>
</dbReference>
<name>A0A7D7LPB1_9ACTN</name>
<keyword evidence="2" id="KW-1185">Reference proteome</keyword>
<protein>
    <submittedName>
        <fullName evidence="1">DUF503 domain-containing protein</fullName>
    </submittedName>
</protein>
<dbReference type="Pfam" id="PF04456">
    <property type="entry name" value="DUF503"/>
    <property type="match status" value="1"/>
</dbReference>
<dbReference type="InterPro" id="IPR007546">
    <property type="entry name" value="DUF503"/>
</dbReference>
<dbReference type="KEGG" id="gji:H1R19_13355"/>
<dbReference type="Proteomes" id="UP000515663">
    <property type="component" value="Chromosome"/>
</dbReference>
<dbReference type="EMBL" id="CP059491">
    <property type="protein sequence ID" value="QMS99959.1"/>
    <property type="molecule type" value="Genomic_DNA"/>
</dbReference>
<accession>A0A7D7LPB1</accession>
<dbReference type="InterPro" id="IPR036746">
    <property type="entry name" value="TT1725-like_sf"/>
</dbReference>